<reference evidence="2" key="1">
    <citation type="journal article" date="2016" name="Proc. Natl. Acad. Sci. U.S.A.">
        <title>Lipid metabolic changes in an early divergent fungus govern the establishment of a mutualistic symbiosis with endobacteria.</title>
        <authorList>
            <person name="Lastovetsky O.A."/>
            <person name="Gaspar M.L."/>
            <person name="Mondo S.J."/>
            <person name="LaButti K.M."/>
            <person name="Sandor L."/>
            <person name="Grigoriev I.V."/>
            <person name="Henry S.A."/>
            <person name="Pawlowska T.E."/>
        </authorList>
    </citation>
    <scope>NUCLEOTIDE SEQUENCE [LARGE SCALE GENOMIC DNA]</scope>
    <source>
        <strain evidence="2">ATCC 52814</strain>
    </source>
</reference>
<organism evidence="2">
    <name type="scientific">Rhizopus microsporus var. microsporus</name>
    <dbReference type="NCBI Taxonomy" id="86635"/>
    <lineage>
        <taxon>Eukaryota</taxon>
        <taxon>Fungi</taxon>
        <taxon>Fungi incertae sedis</taxon>
        <taxon>Mucoromycota</taxon>
        <taxon>Mucoromycotina</taxon>
        <taxon>Mucoromycetes</taxon>
        <taxon>Mucorales</taxon>
        <taxon>Mucorineae</taxon>
        <taxon>Rhizopodaceae</taxon>
        <taxon>Rhizopus</taxon>
    </lineage>
</organism>
<accession>A0A1X0QRN2</accession>
<dbReference type="VEuPathDB" id="FungiDB:BCV72DRAFT_280812"/>
<evidence type="ECO:0000256" key="1">
    <source>
        <dbReference type="SAM" id="MobiDB-lite"/>
    </source>
</evidence>
<dbReference type="EMBL" id="KV922052">
    <property type="protein sequence ID" value="ORE02420.1"/>
    <property type="molecule type" value="Genomic_DNA"/>
</dbReference>
<dbReference type="Proteomes" id="UP000242414">
    <property type="component" value="Unassembled WGS sequence"/>
</dbReference>
<name>A0A1X0QRN2_RHIZD</name>
<feature type="region of interest" description="Disordered" evidence="1">
    <location>
        <begin position="1"/>
        <end position="27"/>
    </location>
</feature>
<sequence>INFFHEYSRDEEQEPRDTDIDEATSKKERNIVDSVIIERGYPPYSPELSPIE</sequence>
<dbReference type="OrthoDB" id="2276979at2759"/>
<protein>
    <submittedName>
        <fullName evidence="2">Uncharacterized protein</fullName>
    </submittedName>
</protein>
<feature type="non-terminal residue" evidence="2">
    <location>
        <position position="1"/>
    </location>
</feature>
<proteinExistence type="predicted"/>
<dbReference type="AlphaFoldDB" id="A0A1X0QRN2"/>
<evidence type="ECO:0000313" key="2">
    <source>
        <dbReference type="EMBL" id="ORE02420.1"/>
    </source>
</evidence>
<gene>
    <name evidence="2" type="ORF">BCV72DRAFT_280812</name>
</gene>